<evidence type="ECO:0000313" key="2">
    <source>
        <dbReference type="Proteomes" id="UP000001744"/>
    </source>
</evidence>
<dbReference type="JaponicusDB" id="SJAG_00316"/>
<dbReference type="EMBL" id="KE651166">
    <property type="protein sequence ID" value="EEB05310.1"/>
    <property type="molecule type" value="Genomic_DNA"/>
</dbReference>
<dbReference type="OrthoDB" id="5318889at2759"/>
<dbReference type="RefSeq" id="XP_002171603.1">
    <property type="nucleotide sequence ID" value="XM_002171567.2"/>
</dbReference>
<evidence type="ECO:0000313" key="1">
    <source>
        <dbReference type="EMBL" id="EEB05310.1"/>
    </source>
</evidence>
<dbReference type="AlphaFoldDB" id="B6JVA9"/>
<accession>B6JVA9</accession>
<name>B6JVA9_SCHJY</name>
<dbReference type="Proteomes" id="UP000001744">
    <property type="component" value="Unassembled WGS sequence"/>
</dbReference>
<sequence>MDELFQIDLEFEPDESKQKREARLQNLVSQNLSWEPRIQDFGHLTKNNQVVATDEKYLTEQAKFAAEEQYYLRNYEKAIEFAKLAIQLCSSRDKDNSEKCSSIQYHRLSHGEMQELDDLIVRSKRKIEALRL</sequence>
<dbReference type="HOGENOM" id="CLU_2051000_0_0_1"/>
<dbReference type="VEuPathDB" id="FungiDB:SJAG_00316"/>
<reference evidence="1 2" key="1">
    <citation type="journal article" date="2011" name="Science">
        <title>Comparative functional genomics of the fission yeasts.</title>
        <authorList>
            <person name="Rhind N."/>
            <person name="Chen Z."/>
            <person name="Yassour M."/>
            <person name="Thompson D.A."/>
            <person name="Haas B.J."/>
            <person name="Habib N."/>
            <person name="Wapinski I."/>
            <person name="Roy S."/>
            <person name="Lin M.F."/>
            <person name="Heiman D.I."/>
            <person name="Young S.K."/>
            <person name="Furuya K."/>
            <person name="Guo Y."/>
            <person name="Pidoux A."/>
            <person name="Chen H.M."/>
            <person name="Robbertse B."/>
            <person name="Goldberg J.M."/>
            <person name="Aoki K."/>
            <person name="Bayne E.H."/>
            <person name="Berlin A.M."/>
            <person name="Desjardins C.A."/>
            <person name="Dobbs E."/>
            <person name="Dukaj L."/>
            <person name="Fan L."/>
            <person name="FitzGerald M.G."/>
            <person name="French C."/>
            <person name="Gujja S."/>
            <person name="Hansen K."/>
            <person name="Keifenheim D."/>
            <person name="Levin J.Z."/>
            <person name="Mosher R.A."/>
            <person name="Mueller C.A."/>
            <person name="Pfiffner J."/>
            <person name="Priest M."/>
            <person name="Russ C."/>
            <person name="Smialowska A."/>
            <person name="Swoboda P."/>
            <person name="Sykes S.M."/>
            <person name="Vaughn M."/>
            <person name="Vengrova S."/>
            <person name="Yoder R."/>
            <person name="Zeng Q."/>
            <person name="Allshire R."/>
            <person name="Baulcombe D."/>
            <person name="Birren B.W."/>
            <person name="Brown W."/>
            <person name="Ekwall K."/>
            <person name="Kellis M."/>
            <person name="Leatherwood J."/>
            <person name="Levin H."/>
            <person name="Margalit H."/>
            <person name="Martienssen R."/>
            <person name="Nieduszynski C.A."/>
            <person name="Spatafora J.W."/>
            <person name="Friedman N."/>
            <person name="Dalgaard J.Z."/>
            <person name="Baumann P."/>
            <person name="Niki H."/>
            <person name="Regev A."/>
            <person name="Nusbaum C."/>
        </authorList>
    </citation>
    <scope>NUCLEOTIDE SEQUENCE [LARGE SCALE GENOMIC DNA]</scope>
    <source>
        <strain evidence="2">yFS275 / FY16936</strain>
    </source>
</reference>
<proteinExistence type="predicted"/>
<protein>
    <submittedName>
        <fullName evidence="1">Uncharacterized protein</fullName>
    </submittedName>
</protein>
<keyword evidence="2" id="KW-1185">Reference proteome</keyword>
<dbReference type="GeneID" id="7049628"/>
<dbReference type="OMA" id="FAAEEQY"/>
<organism evidence="1 2">
    <name type="scientific">Schizosaccharomyces japonicus (strain yFS275 / FY16936)</name>
    <name type="common">Fission yeast</name>
    <dbReference type="NCBI Taxonomy" id="402676"/>
    <lineage>
        <taxon>Eukaryota</taxon>
        <taxon>Fungi</taxon>
        <taxon>Dikarya</taxon>
        <taxon>Ascomycota</taxon>
        <taxon>Taphrinomycotina</taxon>
        <taxon>Schizosaccharomycetes</taxon>
        <taxon>Schizosaccharomycetales</taxon>
        <taxon>Schizosaccharomycetaceae</taxon>
        <taxon>Schizosaccharomyces</taxon>
    </lineage>
</organism>
<gene>
    <name evidence="1" type="ORF">SJAG_00316</name>
</gene>